<proteinExistence type="predicted"/>
<dbReference type="PANTHER" id="PTHR33734">
    <property type="entry name" value="LYSM DOMAIN-CONTAINING GPI-ANCHORED PROTEIN 2"/>
    <property type="match status" value="1"/>
</dbReference>
<name>M1P9Y1_DESSD</name>
<dbReference type="PROSITE" id="PS51782">
    <property type="entry name" value="LYSM"/>
    <property type="match status" value="3"/>
</dbReference>
<dbReference type="Gene3D" id="3.10.350.10">
    <property type="entry name" value="LysM domain"/>
    <property type="match status" value="3"/>
</dbReference>
<organism evidence="2 3">
    <name type="scientific">Desulfocapsa sulfexigens (strain DSM 10523 / SB164P1)</name>
    <dbReference type="NCBI Taxonomy" id="1167006"/>
    <lineage>
        <taxon>Bacteria</taxon>
        <taxon>Pseudomonadati</taxon>
        <taxon>Thermodesulfobacteriota</taxon>
        <taxon>Desulfobulbia</taxon>
        <taxon>Desulfobulbales</taxon>
        <taxon>Desulfocapsaceae</taxon>
        <taxon>Desulfocapsa</taxon>
    </lineage>
</organism>
<dbReference type="Gene3D" id="1.10.530.10">
    <property type="match status" value="1"/>
</dbReference>
<dbReference type="CDD" id="cd16894">
    <property type="entry name" value="MltD-like"/>
    <property type="match status" value="1"/>
</dbReference>
<dbReference type="AlphaFoldDB" id="M1P9Y1"/>
<accession>M1P9Y1</accession>
<reference evidence="3" key="1">
    <citation type="journal article" date="2013" name="Stand. Genomic Sci.">
        <title>Complete genome sequence of Desulfocapsa sulfexigens, a marine deltaproteobacterium specialized in disproportionating inorganic sulfur compounds.</title>
        <authorList>
            <person name="Finster K.W."/>
            <person name="Kjeldsen K.U."/>
            <person name="Kube M."/>
            <person name="Reinhardt R."/>
            <person name="Mussmann M."/>
            <person name="Amann R."/>
            <person name="Schreiber L."/>
        </authorList>
    </citation>
    <scope>NUCLEOTIDE SEQUENCE [LARGE SCALE GENOMIC DNA]</scope>
    <source>
        <strain evidence="3">DSM 10523 / SB164P1</strain>
    </source>
</reference>
<dbReference type="eggNOG" id="COG1388">
    <property type="taxonomic scope" value="Bacteria"/>
</dbReference>
<feature type="domain" description="LysM" evidence="1">
    <location>
        <begin position="427"/>
        <end position="471"/>
    </location>
</feature>
<dbReference type="SMART" id="SM00257">
    <property type="entry name" value="LysM"/>
    <property type="match status" value="3"/>
</dbReference>
<dbReference type="OrthoDB" id="9815002at2"/>
<dbReference type="SUPFAM" id="SSF53955">
    <property type="entry name" value="Lysozyme-like"/>
    <property type="match status" value="1"/>
</dbReference>
<dbReference type="STRING" id="1167006.UWK_00006"/>
<dbReference type="PANTHER" id="PTHR33734:SF22">
    <property type="entry name" value="MEMBRANE-BOUND LYTIC MUREIN TRANSGLYCOSYLASE D"/>
    <property type="match status" value="1"/>
</dbReference>
<dbReference type="RefSeq" id="WP_015402294.1">
    <property type="nucleotide sequence ID" value="NC_020304.1"/>
</dbReference>
<feature type="domain" description="LysM" evidence="1">
    <location>
        <begin position="527"/>
        <end position="570"/>
    </location>
</feature>
<protein>
    <submittedName>
        <fullName evidence="2">Soluble lytic murein transglycosylase-like protein</fullName>
    </submittedName>
</protein>
<dbReference type="InterPro" id="IPR018392">
    <property type="entry name" value="LysM"/>
</dbReference>
<dbReference type="SUPFAM" id="SSF54106">
    <property type="entry name" value="LysM domain"/>
    <property type="match status" value="3"/>
</dbReference>
<gene>
    <name evidence="2" type="ordered locus">UWK_00006</name>
</gene>
<dbReference type="EMBL" id="CP003985">
    <property type="protein sequence ID" value="AGF76595.1"/>
    <property type="molecule type" value="Genomic_DNA"/>
</dbReference>
<evidence type="ECO:0000259" key="1">
    <source>
        <dbReference type="PROSITE" id="PS51782"/>
    </source>
</evidence>
<dbReference type="InterPro" id="IPR036779">
    <property type="entry name" value="LysM_dom_sf"/>
</dbReference>
<dbReference type="Pfam" id="PF01476">
    <property type="entry name" value="LysM"/>
    <property type="match status" value="3"/>
</dbReference>
<dbReference type="Proteomes" id="UP000011721">
    <property type="component" value="Chromosome"/>
</dbReference>
<dbReference type="HOGENOM" id="CLU_009520_1_3_7"/>
<dbReference type="eggNOG" id="COG0741">
    <property type="taxonomic scope" value="Bacteria"/>
</dbReference>
<dbReference type="PROSITE" id="PS51257">
    <property type="entry name" value="PROKAR_LIPOPROTEIN"/>
    <property type="match status" value="1"/>
</dbReference>
<feature type="domain" description="LysM" evidence="1">
    <location>
        <begin position="360"/>
        <end position="403"/>
    </location>
</feature>
<dbReference type="InterPro" id="IPR008258">
    <property type="entry name" value="Transglycosylase_SLT_dom_1"/>
</dbReference>
<dbReference type="CDD" id="cd00118">
    <property type="entry name" value="LysM"/>
    <property type="match status" value="3"/>
</dbReference>
<dbReference type="KEGG" id="dsf:UWK_00006"/>
<sequence>MLRLSYYVSEPFFLIAIILLLSSCGKQNTAVLYPLPIDEIASPVSSLSNDPELLLVEAEPEQCLTEELELLKRTGTWRPNIQKQFVDLPTKEVTYDFPIVLNKQVEAYLDIFQNRHKKTFRKWLVRSGKYLPLFQKELRDAGLPEDLAYLAMIESGFNQRAYSRAKAVGLWQFMQGTAKDYNLTVDRYVDDRRHAEKSTKAAVAFLSDLYAEFEDWHLTVAAYNAGGGKIRRGLELHKTDNFWDLAQHKYLHLETKRYVPKLIAAIIIAKNPEQYGFSNIKYETAMEYETLRVGPGLSLDAVALISESSSTKIKQLNQELKTGKTPLNQSHYDVQIPPGTGKLAEANLPRLNSFVSTGFKTHVIRKGDSLSAICRRYNINKTTLLKINNLRSNNLVAGNHLRIPYSTTHYRLLETGSNGLLASSDLILHTIKPGETISRIADAYNVPANLIVSWNGLKSVHKIRAGQQLALYIKGADQSVATAAKPKSSTHVSTIHDSSSSMITLAKQSKFAVPAGSPSDREDQTISWYQVRQGDSLWAIAKRFNLSTEQIKSWNKLKSNRIQPGIKLKIRNV</sequence>
<dbReference type="InterPro" id="IPR023346">
    <property type="entry name" value="Lysozyme-like_dom_sf"/>
</dbReference>
<dbReference type="PATRIC" id="fig|1167006.5.peg.4"/>
<evidence type="ECO:0000313" key="3">
    <source>
        <dbReference type="Proteomes" id="UP000011721"/>
    </source>
</evidence>
<dbReference type="Pfam" id="PF01464">
    <property type="entry name" value="SLT"/>
    <property type="match status" value="1"/>
</dbReference>
<keyword evidence="3" id="KW-1185">Reference proteome</keyword>
<evidence type="ECO:0000313" key="2">
    <source>
        <dbReference type="EMBL" id="AGF76595.1"/>
    </source>
</evidence>